<dbReference type="EMBL" id="JAGIXG020000026">
    <property type="protein sequence ID" value="KAI6780968.1"/>
    <property type="molecule type" value="Genomic_DNA"/>
</dbReference>
<keyword evidence="1" id="KW-0732">Signal</keyword>
<evidence type="ECO:0000313" key="2">
    <source>
        <dbReference type="EMBL" id="KAI6780968.1"/>
    </source>
</evidence>
<proteinExistence type="predicted"/>
<keyword evidence="3" id="KW-1185">Reference proteome</keyword>
<gene>
    <name evidence="2" type="ORF">J7T54_003110</name>
</gene>
<evidence type="ECO:0000313" key="3">
    <source>
        <dbReference type="Proteomes" id="UP001055219"/>
    </source>
</evidence>
<reference evidence="2" key="1">
    <citation type="journal article" date="2021" name="J Fungi (Basel)">
        <title>Genomic and Metabolomic Analyses of the Marine Fungus Emericellopsis cladophorae: Insights into Saltwater Adaptability Mechanisms and Its Biosynthetic Potential.</title>
        <authorList>
            <person name="Goncalves M.F.M."/>
            <person name="Hilario S."/>
            <person name="Van de Peer Y."/>
            <person name="Esteves A.C."/>
            <person name="Alves A."/>
        </authorList>
    </citation>
    <scope>NUCLEOTIDE SEQUENCE</scope>
    <source>
        <strain evidence="2">MUM 19.33</strain>
    </source>
</reference>
<protein>
    <submittedName>
        <fullName evidence="2">Nacht domain protein</fullName>
    </submittedName>
</protein>
<evidence type="ECO:0000256" key="1">
    <source>
        <dbReference type="SAM" id="SignalP"/>
    </source>
</evidence>
<feature type="chain" id="PRO_5040413845" evidence="1">
    <location>
        <begin position="20"/>
        <end position="233"/>
    </location>
</feature>
<accession>A0A9P9Y0J6</accession>
<dbReference type="AlphaFoldDB" id="A0A9P9Y0J6"/>
<comment type="caution">
    <text evidence="2">The sequence shown here is derived from an EMBL/GenBank/DDBJ whole genome shotgun (WGS) entry which is preliminary data.</text>
</comment>
<dbReference type="Proteomes" id="UP001055219">
    <property type="component" value="Unassembled WGS sequence"/>
</dbReference>
<sequence length="233" mass="24290">MKASTAFALLSTGVARVLAAPFLEARQDSNEFIWENEDGVGNAQASIGDGLMSFGNIVPSTTLQQIDEHCTLTGCTPGEELSVPAVVVNSNYGNNVDIKLTVEGSFNAAGDRGSKAQLLDLAKKAMEELFNKGIATWEQDVKYLEDRCPGFQTNCNPDGAKYADQWKSTNHVSVRVNNDDDGGLAGFLNVAFSYGDTEGGVCGALTAAGVGLGLANAFSGAGLVLLGVACAEI</sequence>
<reference evidence="2" key="2">
    <citation type="submission" date="2022-07" db="EMBL/GenBank/DDBJ databases">
        <authorList>
            <person name="Goncalves M.F.M."/>
            <person name="Hilario S."/>
            <person name="Van De Peer Y."/>
            <person name="Esteves A.C."/>
            <person name="Alves A."/>
        </authorList>
    </citation>
    <scope>NUCLEOTIDE SEQUENCE</scope>
    <source>
        <strain evidence="2">MUM 19.33</strain>
    </source>
</reference>
<organism evidence="2 3">
    <name type="scientific">Emericellopsis cladophorae</name>
    <dbReference type="NCBI Taxonomy" id="2686198"/>
    <lineage>
        <taxon>Eukaryota</taxon>
        <taxon>Fungi</taxon>
        <taxon>Dikarya</taxon>
        <taxon>Ascomycota</taxon>
        <taxon>Pezizomycotina</taxon>
        <taxon>Sordariomycetes</taxon>
        <taxon>Hypocreomycetidae</taxon>
        <taxon>Hypocreales</taxon>
        <taxon>Bionectriaceae</taxon>
        <taxon>Emericellopsis</taxon>
    </lineage>
</organism>
<dbReference type="RefSeq" id="XP_051361824.1">
    <property type="nucleotide sequence ID" value="XM_051506917.1"/>
</dbReference>
<dbReference type="OrthoDB" id="5058928at2759"/>
<feature type="signal peptide" evidence="1">
    <location>
        <begin position="1"/>
        <end position="19"/>
    </location>
</feature>
<dbReference type="GeneID" id="75829615"/>
<name>A0A9P9Y0J6_9HYPO</name>